<evidence type="ECO:0000256" key="4">
    <source>
        <dbReference type="ARBA" id="ARBA00022989"/>
    </source>
</evidence>
<proteinExistence type="predicted"/>
<feature type="transmembrane region" description="Helical" evidence="6">
    <location>
        <begin position="18"/>
        <end position="34"/>
    </location>
</feature>
<feature type="transmembrane region" description="Helical" evidence="6">
    <location>
        <begin position="150"/>
        <end position="171"/>
    </location>
</feature>
<comment type="subcellular location">
    <subcellularLocation>
        <location evidence="1">Cell membrane</location>
        <topology evidence="1">Multi-pass membrane protein</topology>
    </subcellularLocation>
</comment>
<evidence type="ECO:0000256" key="2">
    <source>
        <dbReference type="ARBA" id="ARBA00022475"/>
    </source>
</evidence>
<evidence type="ECO:0000313" key="8">
    <source>
        <dbReference type="EMBL" id="MFD1189541.1"/>
    </source>
</evidence>
<dbReference type="InterPro" id="IPR011577">
    <property type="entry name" value="Cyt_b561_bac/Ni-Hgenase"/>
</dbReference>
<keyword evidence="5 6" id="KW-0472">Membrane</keyword>
<keyword evidence="3 6" id="KW-0812">Transmembrane</keyword>
<dbReference type="InterPro" id="IPR051542">
    <property type="entry name" value="Hydrogenase_cytochrome"/>
</dbReference>
<keyword evidence="9" id="KW-1185">Reference proteome</keyword>
<sequence>MSEPAAGPVRLWDAPTRIFHWSLVVLILVSWLTAGKQMDVHRLSGYAVLGLVVFRLWWGVAGGSTARFASFLKGPKTTLAYVRGLGARTSSDIAGHNPMGAWSVVLMILVLAVQVTLGLFAVDIDGIESGPLSDLVDFDTGRAMAEAHELSFRILQGLIVLHLAAIAYYRFWKNENLVAAMITGRRRFESAVVPLKSAPLWSLAVGVALAVAVAYAAAKGFRF</sequence>
<feature type="transmembrane region" description="Helical" evidence="6">
    <location>
        <begin position="46"/>
        <end position="69"/>
    </location>
</feature>
<comment type="caution">
    <text evidence="8">The sequence shown here is derived from an EMBL/GenBank/DDBJ whole genome shotgun (WGS) entry which is preliminary data.</text>
</comment>
<evidence type="ECO:0000313" key="9">
    <source>
        <dbReference type="Proteomes" id="UP001597216"/>
    </source>
</evidence>
<dbReference type="PANTHER" id="PTHR30485:SF2">
    <property type="entry name" value="BLL0597 PROTEIN"/>
    <property type="match status" value="1"/>
</dbReference>
<feature type="domain" description="Cytochrome b561 bacterial/Ni-hydrogenase" evidence="7">
    <location>
        <begin position="12"/>
        <end position="184"/>
    </location>
</feature>
<keyword evidence="4 6" id="KW-1133">Transmembrane helix</keyword>
<evidence type="ECO:0000259" key="7">
    <source>
        <dbReference type="Pfam" id="PF01292"/>
    </source>
</evidence>
<protein>
    <submittedName>
        <fullName evidence="8">Cytochrome b/b6 domain-containing protein</fullName>
    </submittedName>
</protein>
<feature type="transmembrane region" description="Helical" evidence="6">
    <location>
        <begin position="198"/>
        <end position="218"/>
    </location>
</feature>
<dbReference type="PANTHER" id="PTHR30485">
    <property type="entry name" value="NI/FE-HYDROGENASE 1 B-TYPE CYTOCHROME SUBUNIT"/>
    <property type="match status" value="1"/>
</dbReference>
<dbReference type="Pfam" id="PF01292">
    <property type="entry name" value="Ni_hydr_CYTB"/>
    <property type="match status" value="1"/>
</dbReference>
<reference evidence="9" key="1">
    <citation type="journal article" date="2019" name="Int. J. Syst. Evol. Microbiol.">
        <title>The Global Catalogue of Microorganisms (GCM) 10K type strain sequencing project: providing services to taxonomists for standard genome sequencing and annotation.</title>
        <authorList>
            <consortium name="The Broad Institute Genomics Platform"/>
            <consortium name="The Broad Institute Genome Sequencing Center for Infectious Disease"/>
            <person name="Wu L."/>
            <person name="Ma J."/>
        </authorList>
    </citation>
    <scope>NUCLEOTIDE SEQUENCE [LARGE SCALE GENOMIC DNA]</scope>
    <source>
        <strain evidence="9">CCUG 55074</strain>
    </source>
</reference>
<dbReference type="RefSeq" id="WP_377352405.1">
    <property type="nucleotide sequence ID" value="NZ_JBHTLQ010000005.1"/>
</dbReference>
<dbReference type="EMBL" id="JBHTLQ010000005">
    <property type="protein sequence ID" value="MFD1189541.1"/>
    <property type="molecule type" value="Genomic_DNA"/>
</dbReference>
<keyword evidence="2" id="KW-1003">Cell membrane</keyword>
<name>A0ABW3SZG6_9CAUL</name>
<dbReference type="InterPro" id="IPR016174">
    <property type="entry name" value="Di-haem_cyt_TM"/>
</dbReference>
<gene>
    <name evidence="8" type="ORF">ACFQ27_03035</name>
</gene>
<accession>A0ABW3SZG6</accession>
<feature type="transmembrane region" description="Helical" evidence="6">
    <location>
        <begin position="99"/>
        <end position="122"/>
    </location>
</feature>
<evidence type="ECO:0000256" key="5">
    <source>
        <dbReference type="ARBA" id="ARBA00023136"/>
    </source>
</evidence>
<organism evidence="8 9">
    <name type="scientific">Phenylobacterium conjunctum</name>
    <dbReference type="NCBI Taxonomy" id="1298959"/>
    <lineage>
        <taxon>Bacteria</taxon>
        <taxon>Pseudomonadati</taxon>
        <taxon>Pseudomonadota</taxon>
        <taxon>Alphaproteobacteria</taxon>
        <taxon>Caulobacterales</taxon>
        <taxon>Caulobacteraceae</taxon>
        <taxon>Phenylobacterium</taxon>
    </lineage>
</organism>
<dbReference type="Proteomes" id="UP001597216">
    <property type="component" value="Unassembled WGS sequence"/>
</dbReference>
<dbReference type="Gene3D" id="1.20.950.20">
    <property type="entry name" value="Transmembrane di-heme cytochromes, Chain C"/>
    <property type="match status" value="1"/>
</dbReference>
<evidence type="ECO:0000256" key="1">
    <source>
        <dbReference type="ARBA" id="ARBA00004651"/>
    </source>
</evidence>
<evidence type="ECO:0000256" key="6">
    <source>
        <dbReference type="SAM" id="Phobius"/>
    </source>
</evidence>
<dbReference type="SUPFAM" id="SSF81342">
    <property type="entry name" value="Transmembrane di-heme cytochromes"/>
    <property type="match status" value="1"/>
</dbReference>
<evidence type="ECO:0000256" key="3">
    <source>
        <dbReference type="ARBA" id="ARBA00022692"/>
    </source>
</evidence>